<dbReference type="Gene3D" id="3.40.50.2300">
    <property type="match status" value="2"/>
</dbReference>
<keyword evidence="6" id="KW-1185">Reference proteome</keyword>
<accession>A0ABR9S4K7</accession>
<evidence type="ECO:0000313" key="6">
    <source>
        <dbReference type="Proteomes" id="UP000806285"/>
    </source>
</evidence>
<keyword evidence="2 3" id="KW-0732">Signal</keyword>
<feature type="chain" id="PRO_5046581032" evidence="3">
    <location>
        <begin position="29"/>
        <end position="378"/>
    </location>
</feature>
<dbReference type="RefSeq" id="WP_193676577.1">
    <property type="nucleotide sequence ID" value="NZ_JADDIV010000003.1"/>
</dbReference>
<comment type="caution">
    <text evidence="5">The sequence shown here is derived from an EMBL/GenBank/DDBJ whole genome shotgun (WGS) entry which is preliminary data.</text>
</comment>
<evidence type="ECO:0000259" key="4">
    <source>
        <dbReference type="Pfam" id="PF13458"/>
    </source>
</evidence>
<feature type="domain" description="Leucine-binding protein" evidence="4">
    <location>
        <begin position="40"/>
        <end position="356"/>
    </location>
</feature>
<proteinExistence type="inferred from homology"/>
<sequence length="378" mass="40032">MRWSSLPLRRRGVLALGLASAVAGPVAAQAPRGAARPLVVGQLFDTSLAEQDVAKDFLVGSRAAWQDVNSRGGLRGRPVQHFALEVDGTAAGTRAALQQLADNPACVALCGTVSDPVAVQVAGLLPQLAPALAHVAPWLQNSGLEIDERTFPIFAGRQEQIAHALKALSLVGVQEVGAVFASARELELYQRDVTRSAAALKLKLSTFRADGDLDALGQRLGANTPALLLFLGGTPELVQFTRGLGRQARQRYVIGLGEVNLQTVQQMAPGRSTPVVAAQPVPLAASPLPVVRHYRECLARFFDEPPVALSLAGFLAARYAFEVLAAIDVPLTRASALAAFQRRADVDIGGFRVSFDEARRSAGFVTQSMLTIDGRVVG</sequence>
<dbReference type="InterPro" id="IPR006311">
    <property type="entry name" value="TAT_signal"/>
</dbReference>
<feature type="signal peptide" evidence="3">
    <location>
        <begin position="1"/>
        <end position="28"/>
    </location>
</feature>
<evidence type="ECO:0000256" key="2">
    <source>
        <dbReference type="ARBA" id="ARBA00022729"/>
    </source>
</evidence>
<dbReference type="EMBL" id="JADDIV010000003">
    <property type="protein sequence ID" value="MBE7367952.1"/>
    <property type="molecule type" value="Genomic_DNA"/>
</dbReference>
<evidence type="ECO:0000256" key="3">
    <source>
        <dbReference type="SAM" id="SignalP"/>
    </source>
</evidence>
<dbReference type="Proteomes" id="UP000806285">
    <property type="component" value="Unassembled WGS sequence"/>
</dbReference>
<evidence type="ECO:0000256" key="1">
    <source>
        <dbReference type="ARBA" id="ARBA00010062"/>
    </source>
</evidence>
<organism evidence="5 6">
    <name type="scientific">Ramlibacter pallidus</name>
    <dbReference type="NCBI Taxonomy" id="2780087"/>
    <lineage>
        <taxon>Bacteria</taxon>
        <taxon>Pseudomonadati</taxon>
        <taxon>Pseudomonadota</taxon>
        <taxon>Betaproteobacteria</taxon>
        <taxon>Burkholderiales</taxon>
        <taxon>Comamonadaceae</taxon>
        <taxon>Ramlibacter</taxon>
    </lineage>
</organism>
<dbReference type="SUPFAM" id="SSF53822">
    <property type="entry name" value="Periplasmic binding protein-like I"/>
    <property type="match status" value="1"/>
</dbReference>
<name>A0ABR9S4K7_9BURK</name>
<gene>
    <name evidence="5" type="ORF">IM787_10265</name>
</gene>
<reference evidence="5 6" key="1">
    <citation type="submission" date="2020-10" db="EMBL/GenBank/DDBJ databases">
        <title>Ramlibacter sp. HM2 16S ribosomal RNA gene Genome sequencing and assembly.</title>
        <authorList>
            <person name="Kang M."/>
        </authorList>
    </citation>
    <scope>NUCLEOTIDE SEQUENCE [LARGE SCALE GENOMIC DNA]</scope>
    <source>
        <strain evidence="5 6">HM2</strain>
    </source>
</reference>
<dbReference type="InterPro" id="IPR028081">
    <property type="entry name" value="Leu-bd"/>
</dbReference>
<dbReference type="PROSITE" id="PS51318">
    <property type="entry name" value="TAT"/>
    <property type="match status" value="1"/>
</dbReference>
<dbReference type="Pfam" id="PF13458">
    <property type="entry name" value="Peripla_BP_6"/>
    <property type="match status" value="1"/>
</dbReference>
<comment type="similarity">
    <text evidence="1">Belongs to the leucine-binding protein family.</text>
</comment>
<dbReference type="InterPro" id="IPR028082">
    <property type="entry name" value="Peripla_BP_I"/>
</dbReference>
<evidence type="ECO:0000313" key="5">
    <source>
        <dbReference type="EMBL" id="MBE7367952.1"/>
    </source>
</evidence>
<protein>
    <submittedName>
        <fullName evidence="5">ABC transporter substrate-binding protein</fullName>
    </submittedName>
</protein>